<proteinExistence type="predicted"/>
<keyword evidence="1" id="KW-0496">Mitochondrion</keyword>
<reference evidence="1 2" key="1">
    <citation type="submission" date="2018-03" db="EMBL/GenBank/DDBJ databases">
        <authorList>
            <person name="Fogelqvist J."/>
        </authorList>
    </citation>
    <scope>NUCLEOTIDE SEQUENCE [LARGE SCALE GENOMIC DNA]</scope>
</reference>
<gene>
    <name evidence="1" type="ORF">PLBR_LOCUS1213</name>
</gene>
<accession>A0A3P3Y1D6</accession>
<organism evidence="1 2">
    <name type="scientific">Plasmodiophora brassicae</name>
    <name type="common">Clubroot disease agent</name>
    <dbReference type="NCBI Taxonomy" id="37360"/>
    <lineage>
        <taxon>Eukaryota</taxon>
        <taxon>Sar</taxon>
        <taxon>Rhizaria</taxon>
        <taxon>Endomyxa</taxon>
        <taxon>Phytomyxea</taxon>
        <taxon>Plasmodiophorida</taxon>
        <taxon>Plasmodiophoridae</taxon>
        <taxon>Plasmodiophora</taxon>
    </lineage>
</organism>
<name>A0A3P3Y1D6_PLABS</name>
<dbReference type="EMBL" id="OVEO01000002">
    <property type="protein sequence ID" value="SPQ93998.1"/>
    <property type="molecule type" value="Genomic_DNA"/>
</dbReference>
<evidence type="ECO:0000313" key="1">
    <source>
        <dbReference type="EMBL" id="SPQ93998.1"/>
    </source>
</evidence>
<evidence type="ECO:0000313" key="2">
    <source>
        <dbReference type="Proteomes" id="UP000290189"/>
    </source>
</evidence>
<dbReference type="AlphaFoldDB" id="A0A3P3Y1D6"/>
<sequence length="302" mass="34092">MLTSRLSAFIADYRRRVGVRQHFLRLQKVLDGKKKVVTRSKQVRVRSDGLLSMPTRLIRTIETLPGHVRRCGIAVHGSIHGLRDFGSSMAIGFATRTAALGNDAVDRNRARYRTRDAAADALHRRGIPGLQYVFTLTPPVLFMSPIDIHNEINCAMNTLAKLGKANRDDRELMPGRKLLTIDAILNTLPAEFVAETQTMAGQYALGLFSGSIWDGSARTFYTYLSGLERLRQTDPVLDDILNCRKHFNGSFGNATYVCNVQRQSNLMRFFIRYTFPREHLKHLPEITRIFARLLDSPGAHIP</sequence>
<protein>
    <submittedName>
        <fullName evidence="1">Uncharacterized protein</fullName>
    </submittedName>
</protein>
<dbReference type="Proteomes" id="UP000290189">
    <property type="component" value="Unassembled WGS sequence"/>
</dbReference>
<dbReference type="InterPro" id="IPR014721">
    <property type="entry name" value="Ribsml_uS5_D2-typ_fold_subgr"/>
</dbReference>
<geneLocation type="mitochondrion" evidence="1"/>
<dbReference type="Gene3D" id="3.30.230.10">
    <property type="match status" value="1"/>
</dbReference>